<dbReference type="InterPro" id="IPR002358">
    <property type="entry name" value="Ribosomal_uL6_CS"/>
</dbReference>
<dbReference type="InterPro" id="IPR000702">
    <property type="entry name" value="Ribosomal_uL6-like"/>
</dbReference>
<dbReference type="Pfam" id="PF00347">
    <property type="entry name" value="Ribosomal_L6"/>
    <property type="match status" value="2"/>
</dbReference>
<dbReference type="STRING" id="1458985.BJP34_00765"/>
<evidence type="ECO:0000313" key="11">
    <source>
        <dbReference type="Proteomes" id="UP000177870"/>
    </source>
</evidence>
<sequence>MSRIGKRPIPIPSKVTVTIDGQQVKVKGSKGELDWVLPDTIKAEQVGETVEVSRREETRTARESHGLSRTLVANMIEGVSKGFEKRLDIQGVGYRAQVKGRNLILNVGYSQPVEIVPPEGIEVKVENNTNVIVSGINKEVVGNTAAKIRAVRPPEVYKGKGIRYAGEIVRRKAGKAGKK</sequence>
<evidence type="ECO:0000256" key="1">
    <source>
        <dbReference type="ARBA" id="ARBA00009356"/>
    </source>
</evidence>
<dbReference type="KEGG" id="mpro:BJP34_00765"/>
<dbReference type="FunFam" id="3.90.930.12:FF:000001">
    <property type="entry name" value="50S ribosomal protein L6"/>
    <property type="match status" value="1"/>
</dbReference>
<dbReference type="GO" id="GO:0022625">
    <property type="term" value="C:cytosolic large ribosomal subunit"/>
    <property type="evidence" value="ECO:0007669"/>
    <property type="project" value="UniProtKB-UniRule"/>
</dbReference>
<dbReference type="Gene3D" id="3.90.930.12">
    <property type="entry name" value="Ribosomal protein L6, alpha-beta domain"/>
    <property type="match status" value="2"/>
</dbReference>
<dbReference type="FunFam" id="3.90.930.12:FF:000002">
    <property type="entry name" value="50S ribosomal protein L6"/>
    <property type="match status" value="1"/>
</dbReference>
<accession>A0A1D8TKK3</accession>
<organism evidence="10 11">
    <name type="scientific">Moorena producens PAL-8-15-08-1</name>
    <dbReference type="NCBI Taxonomy" id="1458985"/>
    <lineage>
        <taxon>Bacteria</taxon>
        <taxon>Bacillati</taxon>
        <taxon>Cyanobacteriota</taxon>
        <taxon>Cyanophyceae</taxon>
        <taxon>Coleofasciculales</taxon>
        <taxon>Coleofasciculaceae</taxon>
        <taxon>Moorena</taxon>
    </lineage>
</organism>
<dbReference type="GO" id="GO:0002181">
    <property type="term" value="P:cytoplasmic translation"/>
    <property type="evidence" value="ECO:0007669"/>
    <property type="project" value="TreeGrafter"/>
</dbReference>
<evidence type="ECO:0000256" key="4">
    <source>
        <dbReference type="ARBA" id="ARBA00022980"/>
    </source>
</evidence>
<feature type="domain" description="Large ribosomal subunit protein uL6 alpha-beta" evidence="9">
    <location>
        <begin position="11"/>
        <end position="82"/>
    </location>
</feature>
<dbReference type="PROSITE" id="PS00525">
    <property type="entry name" value="RIBOSOMAL_L6_1"/>
    <property type="match status" value="1"/>
</dbReference>
<dbReference type="InterPro" id="IPR020040">
    <property type="entry name" value="Ribosomal_uL6_a/b-dom"/>
</dbReference>
<comment type="similarity">
    <text evidence="1 6 7">Belongs to the universal ribosomal protein uL6 family.</text>
</comment>
<dbReference type="NCBIfam" id="TIGR03654">
    <property type="entry name" value="L6_bact"/>
    <property type="match status" value="1"/>
</dbReference>
<dbReference type="RefSeq" id="WP_070390677.1">
    <property type="nucleotide sequence ID" value="NZ_CP017599.1"/>
</dbReference>
<dbReference type="InterPro" id="IPR019906">
    <property type="entry name" value="Ribosomal_uL6_bac-type"/>
</dbReference>
<dbReference type="PANTHER" id="PTHR11655:SF14">
    <property type="entry name" value="LARGE RIBOSOMAL SUBUNIT PROTEIN UL6M"/>
    <property type="match status" value="1"/>
</dbReference>
<protein>
    <recommendedName>
        <fullName evidence="6">Large ribosomal subunit protein uL6</fullName>
    </recommendedName>
</protein>
<comment type="subunit">
    <text evidence="6">Part of the 50S ribosomal subunit.</text>
</comment>
<proteinExistence type="inferred from homology"/>
<keyword evidence="5 6" id="KW-0687">Ribonucleoprotein</keyword>
<dbReference type="Proteomes" id="UP000177870">
    <property type="component" value="Chromosome"/>
</dbReference>
<evidence type="ECO:0000256" key="2">
    <source>
        <dbReference type="ARBA" id="ARBA00022730"/>
    </source>
</evidence>
<keyword evidence="2 6" id="KW-0699">rRNA-binding</keyword>
<dbReference type="AlphaFoldDB" id="A0A1D8TKK3"/>
<dbReference type="GO" id="GO:0019843">
    <property type="term" value="F:rRNA binding"/>
    <property type="evidence" value="ECO:0007669"/>
    <property type="project" value="UniProtKB-UniRule"/>
</dbReference>
<dbReference type="HAMAP" id="MF_01365_B">
    <property type="entry name" value="Ribosomal_uL6_B"/>
    <property type="match status" value="1"/>
</dbReference>
<dbReference type="InterPro" id="IPR036789">
    <property type="entry name" value="Ribosomal_uL6-like_a/b-dom_sf"/>
</dbReference>
<feature type="domain" description="Large ribosomal subunit protein uL6 alpha-beta" evidence="9">
    <location>
        <begin position="91"/>
        <end position="164"/>
    </location>
</feature>
<evidence type="ECO:0000256" key="3">
    <source>
        <dbReference type="ARBA" id="ARBA00022884"/>
    </source>
</evidence>
<dbReference type="OrthoDB" id="9805007at2"/>
<reference evidence="11" key="1">
    <citation type="submission" date="2016-10" db="EMBL/GenBank/DDBJ databases">
        <title>Comparative genomics uncovers the prolific and rare metabolic potential of the cyanobacterial genus Moorea.</title>
        <authorList>
            <person name="Leao T."/>
            <person name="Castelao G."/>
            <person name="Korobeynikov A."/>
            <person name="Monroe E.A."/>
            <person name="Podell S."/>
            <person name="Glukhov E."/>
            <person name="Allen E."/>
            <person name="Gerwick W.H."/>
            <person name="Gerwick L."/>
        </authorList>
    </citation>
    <scope>NUCLEOTIDE SEQUENCE [LARGE SCALE GENOMIC DNA]</scope>
    <source>
        <strain evidence="11">PAL-8-15-08-1</strain>
    </source>
</reference>
<dbReference type="PIRSF" id="PIRSF002162">
    <property type="entry name" value="Ribosomal_L6"/>
    <property type="match status" value="1"/>
</dbReference>
<evidence type="ECO:0000259" key="9">
    <source>
        <dbReference type="Pfam" id="PF00347"/>
    </source>
</evidence>
<dbReference type="EMBL" id="CP017599">
    <property type="protein sequence ID" value="AOW98161.1"/>
    <property type="molecule type" value="Genomic_DNA"/>
</dbReference>
<keyword evidence="3 6" id="KW-0694">RNA-binding</keyword>
<dbReference type="GO" id="GO:0003735">
    <property type="term" value="F:structural constituent of ribosome"/>
    <property type="evidence" value="ECO:0007669"/>
    <property type="project" value="UniProtKB-UniRule"/>
</dbReference>
<evidence type="ECO:0000313" key="10">
    <source>
        <dbReference type="EMBL" id="AOW98161.1"/>
    </source>
</evidence>
<evidence type="ECO:0000256" key="6">
    <source>
        <dbReference type="HAMAP-Rule" id="MF_01365"/>
    </source>
</evidence>
<dbReference type="PRINTS" id="PR00059">
    <property type="entry name" value="RIBOSOMALL6"/>
</dbReference>
<name>A0A1D8TKK3_9CYAN</name>
<evidence type="ECO:0000256" key="7">
    <source>
        <dbReference type="RuleBase" id="RU003869"/>
    </source>
</evidence>
<comment type="function">
    <text evidence="6 8">This protein binds to the 23S rRNA, and is important in its secondary structure. It is located near the subunit interface in the base of the L7/L12 stalk, and near the tRNA binding site of the peptidyltransferase center.</text>
</comment>
<dbReference type="SUPFAM" id="SSF56053">
    <property type="entry name" value="Ribosomal protein L6"/>
    <property type="match status" value="2"/>
</dbReference>
<dbReference type="PANTHER" id="PTHR11655">
    <property type="entry name" value="60S/50S RIBOSOMAL PROTEIN L6/L9"/>
    <property type="match status" value="1"/>
</dbReference>
<keyword evidence="4 6" id="KW-0689">Ribosomal protein</keyword>
<gene>
    <name evidence="6" type="primary">rplF</name>
    <name evidence="6" type="synonym">rpl6</name>
    <name evidence="10" type="ORF">BJP34_00765</name>
</gene>
<evidence type="ECO:0000256" key="5">
    <source>
        <dbReference type="ARBA" id="ARBA00023274"/>
    </source>
</evidence>
<evidence type="ECO:0000256" key="8">
    <source>
        <dbReference type="RuleBase" id="RU003870"/>
    </source>
</evidence>